<protein>
    <submittedName>
        <fullName evidence="2">Leucine-rich melanocyte differentiation-associated protein</fullName>
    </submittedName>
</protein>
<organism evidence="2 3">
    <name type="scientific">Blattamonas nauphoetae</name>
    <dbReference type="NCBI Taxonomy" id="2049346"/>
    <lineage>
        <taxon>Eukaryota</taxon>
        <taxon>Metamonada</taxon>
        <taxon>Preaxostyla</taxon>
        <taxon>Oxymonadida</taxon>
        <taxon>Blattamonas</taxon>
    </lineage>
</organism>
<keyword evidence="3" id="KW-1185">Reference proteome</keyword>
<dbReference type="InterPro" id="IPR043313">
    <property type="entry name" value="LRMDA"/>
</dbReference>
<feature type="region of interest" description="Disordered" evidence="1">
    <location>
        <begin position="163"/>
        <end position="208"/>
    </location>
</feature>
<name>A0ABQ9XY43_9EUKA</name>
<evidence type="ECO:0000256" key="1">
    <source>
        <dbReference type="SAM" id="MobiDB-lite"/>
    </source>
</evidence>
<dbReference type="PANTHER" id="PTHR46282:SF1">
    <property type="entry name" value="LEUCINE-RICH REPEAT-CONTAINING PROTEIN 72-LIKE"/>
    <property type="match status" value="1"/>
</dbReference>
<dbReference type="Pfam" id="PF13855">
    <property type="entry name" value="LRR_8"/>
    <property type="match status" value="1"/>
</dbReference>
<dbReference type="SUPFAM" id="SSF52058">
    <property type="entry name" value="L domain-like"/>
    <property type="match status" value="1"/>
</dbReference>
<accession>A0ABQ9XY43</accession>
<evidence type="ECO:0000313" key="3">
    <source>
        <dbReference type="Proteomes" id="UP001281761"/>
    </source>
</evidence>
<dbReference type="InterPro" id="IPR001611">
    <property type="entry name" value="Leu-rich_rpt"/>
</dbReference>
<sequence length="208" mass="23679">MDNYLSLAYQNLEFIGGGYVQTYGRSLKHLDLSYNKLTDKSLGPIAGFQRLESLILDGNLLTSFVSFPYLPNLHTLSVNKNKIANLSLFIEKLRTNVPNLRFLSMLNNEACPNYFFHRSPQEYQDYRFFVISRLPNLSILDTTPVTEEERLQAQTLYGYQPINHSTNQRQGAQQPTNETHVTQPTPQHPSAGFAQSTSGVDREWTQSG</sequence>
<dbReference type="EMBL" id="JARBJD010000056">
    <property type="protein sequence ID" value="KAK2956393.1"/>
    <property type="molecule type" value="Genomic_DNA"/>
</dbReference>
<dbReference type="InterPro" id="IPR032675">
    <property type="entry name" value="LRR_dom_sf"/>
</dbReference>
<dbReference type="Gene3D" id="3.80.10.10">
    <property type="entry name" value="Ribonuclease Inhibitor"/>
    <property type="match status" value="1"/>
</dbReference>
<dbReference type="Proteomes" id="UP001281761">
    <property type="component" value="Unassembled WGS sequence"/>
</dbReference>
<gene>
    <name evidence="2" type="ORF">BLNAU_8616</name>
</gene>
<dbReference type="PANTHER" id="PTHR46282">
    <property type="entry name" value="LEUCINE-RICH MELANOCYTE DIFFERENTIATION-ASSOCIATED PROTEIN"/>
    <property type="match status" value="1"/>
</dbReference>
<proteinExistence type="predicted"/>
<evidence type="ECO:0000313" key="2">
    <source>
        <dbReference type="EMBL" id="KAK2956393.1"/>
    </source>
</evidence>
<comment type="caution">
    <text evidence="2">The sequence shown here is derived from an EMBL/GenBank/DDBJ whole genome shotgun (WGS) entry which is preliminary data.</text>
</comment>
<reference evidence="2 3" key="1">
    <citation type="journal article" date="2022" name="bioRxiv">
        <title>Genomics of Preaxostyla Flagellates Illuminates Evolutionary Transitions and the Path Towards Mitochondrial Loss.</title>
        <authorList>
            <person name="Novak L.V.F."/>
            <person name="Treitli S.C."/>
            <person name="Pyrih J."/>
            <person name="Halakuc P."/>
            <person name="Pipaliya S.V."/>
            <person name="Vacek V."/>
            <person name="Brzon O."/>
            <person name="Soukal P."/>
            <person name="Eme L."/>
            <person name="Dacks J.B."/>
            <person name="Karnkowska A."/>
            <person name="Elias M."/>
            <person name="Hampl V."/>
        </authorList>
    </citation>
    <scope>NUCLEOTIDE SEQUENCE [LARGE SCALE GENOMIC DNA]</scope>
    <source>
        <strain evidence="2">NAU3</strain>
        <tissue evidence="2">Gut</tissue>
    </source>
</reference>
<feature type="compositionally biased region" description="Polar residues" evidence="1">
    <location>
        <begin position="163"/>
        <end position="185"/>
    </location>
</feature>